<feature type="region of interest" description="Disordered" evidence="21">
    <location>
        <begin position="753"/>
        <end position="872"/>
    </location>
</feature>
<evidence type="ECO:0000256" key="2">
    <source>
        <dbReference type="ARBA" id="ARBA00001013"/>
    </source>
</evidence>
<comment type="catalytic activity">
    <reaction evidence="2">
        <text>a beta-D-glucosyl-(1&lt;-&gt;1')-N-acylsphing-4-enine + H2O = an N-acylsphing-4-enine + D-glucose</text>
        <dbReference type="Rhea" id="RHEA:13269"/>
        <dbReference type="ChEBI" id="CHEBI:4167"/>
        <dbReference type="ChEBI" id="CHEBI:15377"/>
        <dbReference type="ChEBI" id="CHEBI:22801"/>
        <dbReference type="ChEBI" id="CHEBI:52639"/>
        <dbReference type="EC" id="3.2.1.45"/>
    </reaction>
    <physiologicalReaction direction="left-to-right" evidence="2">
        <dbReference type="Rhea" id="RHEA:13270"/>
    </physiologicalReaction>
</comment>
<evidence type="ECO:0000256" key="15">
    <source>
        <dbReference type="ARBA" id="ARBA00068094"/>
    </source>
</evidence>
<dbReference type="InterPro" id="IPR001360">
    <property type="entry name" value="Glyco_hydro_1"/>
</dbReference>
<dbReference type="SUPFAM" id="SSF51445">
    <property type="entry name" value="(Trans)glycosidases"/>
    <property type="match status" value="1"/>
</dbReference>
<evidence type="ECO:0000256" key="12">
    <source>
        <dbReference type="ARBA" id="ARBA00051666"/>
    </source>
</evidence>
<dbReference type="InterPro" id="IPR018120">
    <property type="entry name" value="Glyco_hydro_1_AS"/>
</dbReference>
<comment type="catalytic activity">
    <reaction evidence="9">
        <text>beta-D-galactosyl-(1&lt;-&gt;1)-sphing-4-enine + H2O = sphing-4-enine + D-galactose</text>
        <dbReference type="Rhea" id="RHEA:43908"/>
        <dbReference type="ChEBI" id="CHEBI:4139"/>
        <dbReference type="ChEBI" id="CHEBI:15377"/>
        <dbReference type="ChEBI" id="CHEBI:57756"/>
        <dbReference type="ChEBI" id="CHEBI:57934"/>
    </reaction>
    <physiologicalReaction direction="left-to-right" evidence="9">
        <dbReference type="Rhea" id="RHEA:43909"/>
    </physiologicalReaction>
</comment>
<feature type="domain" description="Chromosome segregation in meiosis protein 3" evidence="23">
    <location>
        <begin position="645"/>
        <end position="726"/>
    </location>
</feature>
<evidence type="ECO:0000256" key="1">
    <source>
        <dbReference type="ARBA" id="ARBA00000448"/>
    </source>
</evidence>
<evidence type="ECO:0000313" key="24">
    <source>
        <dbReference type="EMBL" id="KAG7315164.1"/>
    </source>
</evidence>
<dbReference type="GO" id="GO:0016052">
    <property type="term" value="P:carbohydrate catabolic process"/>
    <property type="evidence" value="ECO:0007669"/>
    <property type="project" value="UniProtKB-ARBA"/>
</dbReference>
<dbReference type="PRINTS" id="PR00131">
    <property type="entry name" value="GLHYDRLASE1"/>
</dbReference>
<dbReference type="GO" id="GO:0004336">
    <property type="term" value="F:galactosylceramidase activity"/>
    <property type="evidence" value="ECO:0007669"/>
    <property type="project" value="UniProtKB-EC"/>
</dbReference>
<accession>A0A9D3N5I6</accession>
<dbReference type="EC" id="3.2.1.45" evidence="4"/>
<feature type="compositionally biased region" description="Polar residues" evidence="21">
    <location>
        <begin position="829"/>
        <end position="839"/>
    </location>
</feature>
<comment type="catalytic activity">
    <reaction evidence="13">
        <text>beta-D-glucosyl-(1&lt;-&gt;1)-sphing-4-enine + H2O = sphing-4-enine + D-glucose</text>
        <dbReference type="Rhea" id="RHEA:59288"/>
        <dbReference type="ChEBI" id="CHEBI:4167"/>
        <dbReference type="ChEBI" id="CHEBI:15377"/>
        <dbReference type="ChEBI" id="CHEBI:57756"/>
        <dbReference type="ChEBI" id="CHEBI:83992"/>
    </reaction>
    <physiologicalReaction direction="left-to-right" evidence="13">
        <dbReference type="Rhea" id="RHEA:59289"/>
    </physiologicalReaction>
</comment>
<dbReference type="Pfam" id="PF00232">
    <property type="entry name" value="Glyco_hydro_1"/>
    <property type="match status" value="1"/>
</dbReference>
<dbReference type="InterPro" id="IPR012923">
    <property type="entry name" value="Csm3"/>
</dbReference>
<reference evidence="24 25" key="1">
    <citation type="submission" date="2021-06" db="EMBL/GenBank/DDBJ databases">
        <title>Chromosome-level genome assembly of the red-tail catfish (Hemibagrus wyckioides).</title>
        <authorList>
            <person name="Shao F."/>
        </authorList>
    </citation>
    <scope>NUCLEOTIDE SEQUENCE [LARGE SCALE GENOMIC DNA]</scope>
    <source>
        <strain evidence="24">EC202008001</strain>
        <tissue evidence="24">Blood</tissue>
    </source>
</reference>
<comment type="catalytic activity">
    <reaction evidence="1">
        <text>Hydrolysis of terminal, non-reducing beta-D-glucosyl residues with release of beta-D-glucose.</text>
        <dbReference type="EC" id="3.2.1.21"/>
    </reaction>
</comment>
<evidence type="ECO:0000256" key="8">
    <source>
        <dbReference type="ARBA" id="ARBA00033698"/>
    </source>
</evidence>
<dbReference type="OrthoDB" id="65569at2759"/>
<evidence type="ECO:0000256" key="21">
    <source>
        <dbReference type="SAM" id="MobiDB-lite"/>
    </source>
</evidence>
<proteinExistence type="inferred from homology"/>
<feature type="compositionally biased region" description="Basic residues" evidence="21">
    <location>
        <begin position="634"/>
        <end position="643"/>
    </location>
</feature>
<evidence type="ECO:0000256" key="6">
    <source>
        <dbReference type="ARBA" id="ARBA00022801"/>
    </source>
</evidence>
<evidence type="ECO:0000256" key="9">
    <source>
        <dbReference type="ARBA" id="ARBA00048813"/>
    </source>
</evidence>
<feature type="compositionally biased region" description="Basic and acidic residues" evidence="21">
    <location>
        <begin position="854"/>
        <end position="872"/>
    </location>
</feature>
<protein>
    <recommendedName>
        <fullName evidence="15">Cytosolic beta-glucosidase</fullName>
        <ecNumber evidence="5">3.2.1.21</ecNumber>
        <ecNumber evidence="4">3.2.1.45</ecNumber>
        <ecNumber evidence="3">3.2.1.46</ecNumber>
    </recommendedName>
    <alternativeName>
        <fullName evidence="16">Cytosolic galactosylceramidase</fullName>
    </alternativeName>
    <alternativeName>
        <fullName evidence="18">Cytosolic glucosylceramidase</fullName>
    </alternativeName>
    <alternativeName>
        <fullName evidence="17">Cytosolic glycosylceramidase</fullName>
    </alternativeName>
</protein>
<comment type="catalytic activity">
    <reaction evidence="10">
        <text>beta-D-galactosyl-(1&lt;-&gt;1')-N-octadecanoylsphing-4-enine + H2O = N-octadecanoylsphing-4-enine + D-galactose</text>
        <dbReference type="Rhea" id="RHEA:59292"/>
        <dbReference type="ChEBI" id="CHEBI:4139"/>
        <dbReference type="ChEBI" id="CHEBI:15377"/>
        <dbReference type="ChEBI" id="CHEBI:72961"/>
        <dbReference type="ChEBI" id="CHEBI:84720"/>
    </reaction>
    <physiologicalReaction direction="left-to-right" evidence="10">
        <dbReference type="Rhea" id="RHEA:59293"/>
    </physiologicalReaction>
</comment>
<evidence type="ECO:0000256" key="17">
    <source>
        <dbReference type="ARBA" id="ARBA00081896"/>
    </source>
</evidence>
<evidence type="ECO:0000256" key="7">
    <source>
        <dbReference type="ARBA" id="ARBA00023295"/>
    </source>
</evidence>
<sequence>MAQHTLLSLCHVLVLALHVSSAEDFDWTKNEKGSFQYGTFPTGFSWGAGSSAYQSEGAWNKDGKGMSIWDVFSHKRGKIHLNDTGDSSCESYYKLKDDILLMKDMKLNHYRFSISWPRILPTGIKSDQINEKGIQHYDSLINMLLENQITPIVTLYHWDLPQVLQEKYGGWQNSSMVTFFNDYANLCFERFGNRVKHWITFNNPWSIAVEGYETGEHAPGLKLKGTGAYEAAHNIIKAHAKVWHTYDIEWRSKQKGIVGISLSTDWGEPVDITNQRDIEAADRYMQFYLGWFAAPLFRGDYPQVMKEYVGRKSAQQGLGSSRLPTFSPHEKSYIKGTCDFLGIGHFTTRYITQKNFPLNHGSTYFTDRDLAELVDPLWPDPGSEWLYSVPWGFRRLLHYVKTQYGNPMIYVTENGVSEKIMCTDLCDEWRMQYFRDYINEMLKAVNDGVNVKGYTAWSLLDMFEWDEGYSERFGLYYVDFGSKNKQRYPKASVQFYKRIISSNGFPNEREIESWKRKATETCTSSNQLLAADPLSSHMELVTEIVVPTVGTRKTRQKQGEATLTRPVAESPCMMYDPSENGLFGTSDYDQIEDESFPPLPPPLSPGEGNFADEHAASGEGEEGELSKLPDVPVAKRRSVKRPQPKLDSQRLLSERGLPALRTLFSDVKFKGKGHEAEDLKVLMKKMENWAHRLYPKLQFEDFIDKLEVLGSKKDVQTCLKRIRLDMPLTHEDFMGNDGDEAEVRLQEDADPFEDRSFSEDPFIQSTPAPAPVSLTEEQQQRIERNKQLALERRLARQKQQESSQSAFPDEPAASPSEHQNVSHDDQQELDQTTGTTDTPLKQDPAETPSSPQHNESERPVPEITNSRDDESD</sequence>
<evidence type="ECO:0000256" key="19">
    <source>
        <dbReference type="PROSITE-ProRule" id="PRU10055"/>
    </source>
</evidence>
<dbReference type="PROSITE" id="PS00653">
    <property type="entry name" value="GLYCOSYL_HYDROL_F1_2"/>
    <property type="match status" value="1"/>
</dbReference>
<comment type="catalytic activity">
    <reaction evidence="8">
        <text>a beta-D-galactosyl-(1&lt;-&gt;1')-N-acylsphing-4-enine + H2O = an N-acylsphing-4-enine + D-galactose</text>
        <dbReference type="Rhea" id="RHEA:14297"/>
        <dbReference type="ChEBI" id="CHEBI:4139"/>
        <dbReference type="ChEBI" id="CHEBI:15377"/>
        <dbReference type="ChEBI" id="CHEBI:18390"/>
        <dbReference type="ChEBI" id="CHEBI:52639"/>
        <dbReference type="EC" id="3.2.1.46"/>
    </reaction>
    <physiologicalReaction direction="left-to-right" evidence="8">
        <dbReference type="Rhea" id="RHEA:14298"/>
    </physiologicalReaction>
</comment>
<evidence type="ECO:0000259" key="23">
    <source>
        <dbReference type="Pfam" id="PF07962"/>
    </source>
</evidence>
<evidence type="ECO:0000313" key="25">
    <source>
        <dbReference type="Proteomes" id="UP000824219"/>
    </source>
</evidence>
<evidence type="ECO:0000256" key="14">
    <source>
        <dbReference type="ARBA" id="ARBA00060858"/>
    </source>
</evidence>
<comment type="caution">
    <text evidence="24">The sequence shown here is derived from an EMBL/GenBank/DDBJ whole genome shotgun (WGS) entry which is preliminary data.</text>
</comment>
<dbReference type="GO" id="GO:0008422">
    <property type="term" value="F:beta-glucosidase activity"/>
    <property type="evidence" value="ECO:0007669"/>
    <property type="project" value="UniProtKB-EC"/>
</dbReference>
<evidence type="ECO:0000256" key="16">
    <source>
        <dbReference type="ARBA" id="ARBA00079026"/>
    </source>
</evidence>
<keyword evidence="6 20" id="KW-0378">Hydrolase</keyword>
<dbReference type="FunFam" id="3.20.20.80:FF:000011">
    <property type="entry name" value="Cytosolic beta-glucosidase"/>
    <property type="match status" value="1"/>
</dbReference>
<comment type="similarity">
    <text evidence="14">Belongs to the glycosyl hydrolase 1 family. Klotho subfamily.</text>
</comment>
<evidence type="ECO:0000256" key="22">
    <source>
        <dbReference type="SAM" id="SignalP"/>
    </source>
</evidence>
<dbReference type="AlphaFoldDB" id="A0A9D3N5I6"/>
<evidence type="ECO:0000256" key="11">
    <source>
        <dbReference type="ARBA" id="ARBA00051414"/>
    </source>
</evidence>
<feature type="compositionally biased region" description="Basic and acidic residues" evidence="21">
    <location>
        <begin position="778"/>
        <end position="794"/>
    </location>
</feature>
<feature type="signal peptide" evidence="22">
    <location>
        <begin position="1"/>
        <end position="22"/>
    </location>
</feature>
<evidence type="ECO:0000256" key="10">
    <source>
        <dbReference type="ARBA" id="ARBA00050809"/>
    </source>
</evidence>
<dbReference type="EC" id="3.2.1.21" evidence="5"/>
<gene>
    <name evidence="24" type="ORF">KOW79_021252</name>
</gene>
<keyword evidence="22" id="KW-0732">Signal</keyword>
<feature type="chain" id="PRO_5038691521" description="Cytosolic beta-glucosidase" evidence="22">
    <location>
        <begin position="23"/>
        <end position="872"/>
    </location>
</feature>
<dbReference type="EC" id="3.2.1.46" evidence="3"/>
<feature type="active site" description="Nucleophile" evidence="19">
    <location>
        <position position="413"/>
    </location>
</feature>
<evidence type="ECO:0000256" key="13">
    <source>
        <dbReference type="ARBA" id="ARBA00052085"/>
    </source>
</evidence>
<dbReference type="EMBL" id="JAHKSW010000027">
    <property type="protein sequence ID" value="KAG7315164.1"/>
    <property type="molecule type" value="Genomic_DNA"/>
</dbReference>
<evidence type="ECO:0000256" key="18">
    <source>
        <dbReference type="ARBA" id="ARBA00083229"/>
    </source>
</evidence>
<feature type="region of interest" description="Disordered" evidence="21">
    <location>
        <begin position="583"/>
        <end position="650"/>
    </location>
</feature>
<name>A0A9D3N5I6_9TELE</name>
<evidence type="ECO:0000256" key="20">
    <source>
        <dbReference type="RuleBase" id="RU004468"/>
    </source>
</evidence>
<dbReference type="GO" id="GO:0005634">
    <property type="term" value="C:nucleus"/>
    <property type="evidence" value="ECO:0007669"/>
    <property type="project" value="InterPro"/>
</dbReference>
<dbReference type="GO" id="GO:0031297">
    <property type="term" value="P:replication fork processing"/>
    <property type="evidence" value="ECO:0007669"/>
    <property type="project" value="InterPro"/>
</dbReference>
<dbReference type="PANTHER" id="PTHR10353">
    <property type="entry name" value="GLYCOSYL HYDROLASE"/>
    <property type="match status" value="1"/>
</dbReference>
<dbReference type="Gene3D" id="3.20.20.80">
    <property type="entry name" value="Glycosidases"/>
    <property type="match status" value="1"/>
</dbReference>
<dbReference type="GO" id="GO:0004348">
    <property type="term" value="F:glucosylceramidase activity"/>
    <property type="evidence" value="ECO:0007669"/>
    <property type="project" value="UniProtKB-EC"/>
</dbReference>
<dbReference type="PROSITE" id="PS00572">
    <property type="entry name" value="GLYCOSYL_HYDROL_F1_1"/>
    <property type="match status" value="1"/>
</dbReference>
<evidence type="ECO:0000256" key="5">
    <source>
        <dbReference type="ARBA" id="ARBA00012744"/>
    </source>
</evidence>
<evidence type="ECO:0000256" key="4">
    <source>
        <dbReference type="ARBA" id="ARBA00012658"/>
    </source>
</evidence>
<dbReference type="GO" id="GO:0006974">
    <property type="term" value="P:DNA damage response"/>
    <property type="evidence" value="ECO:0007669"/>
    <property type="project" value="InterPro"/>
</dbReference>
<evidence type="ECO:0000256" key="3">
    <source>
        <dbReference type="ARBA" id="ARBA00012657"/>
    </source>
</evidence>
<comment type="catalytic activity">
    <reaction evidence="12">
        <text>beta-D-glucosyl-(1&lt;-&gt;1)-N-octadecanoylsphing-4-enine + H2O = N-octadecanoylsphing-4-enine + D-glucose</text>
        <dbReference type="Rhea" id="RHEA:59284"/>
        <dbReference type="ChEBI" id="CHEBI:4167"/>
        <dbReference type="ChEBI" id="CHEBI:15377"/>
        <dbReference type="ChEBI" id="CHEBI:72961"/>
        <dbReference type="ChEBI" id="CHEBI:84719"/>
    </reaction>
    <physiologicalReaction direction="left-to-right" evidence="12">
        <dbReference type="Rhea" id="RHEA:59285"/>
    </physiologicalReaction>
</comment>
<dbReference type="Proteomes" id="UP000824219">
    <property type="component" value="Linkage Group LG27"/>
</dbReference>
<dbReference type="InterPro" id="IPR033132">
    <property type="entry name" value="GH_1_N_CS"/>
</dbReference>
<dbReference type="PANTHER" id="PTHR10353:SF336">
    <property type="entry name" value="LACTASE-LIKE PROTEIN"/>
    <property type="match status" value="1"/>
</dbReference>
<dbReference type="Pfam" id="PF07962">
    <property type="entry name" value="Swi3"/>
    <property type="match status" value="1"/>
</dbReference>
<keyword evidence="7 20" id="KW-0326">Glycosidase</keyword>
<organism evidence="24 25">
    <name type="scientific">Hemibagrus wyckioides</name>
    <dbReference type="NCBI Taxonomy" id="337641"/>
    <lineage>
        <taxon>Eukaryota</taxon>
        <taxon>Metazoa</taxon>
        <taxon>Chordata</taxon>
        <taxon>Craniata</taxon>
        <taxon>Vertebrata</taxon>
        <taxon>Euteleostomi</taxon>
        <taxon>Actinopterygii</taxon>
        <taxon>Neopterygii</taxon>
        <taxon>Teleostei</taxon>
        <taxon>Ostariophysi</taxon>
        <taxon>Siluriformes</taxon>
        <taxon>Bagridae</taxon>
        <taxon>Hemibagrus</taxon>
    </lineage>
</organism>
<comment type="catalytic activity">
    <reaction evidence="11">
        <text>a beta-D-xylosyl-(1&lt;-&gt;1')-N-acylsphing-4-enine + cholesterol = cholesteryl 3-beta-D-xyloside + an N-acylsphing-4-enine</text>
        <dbReference type="Rhea" id="RHEA:70239"/>
        <dbReference type="ChEBI" id="CHEBI:16113"/>
        <dbReference type="ChEBI" id="CHEBI:52639"/>
        <dbReference type="ChEBI" id="CHEBI:189067"/>
        <dbReference type="ChEBI" id="CHEBI:189068"/>
    </reaction>
    <physiologicalReaction direction="left-to-right" evidence="11">
        <dbReference type="Rhea" id="RHEA:70240"/>
    </physiologicalReaction>
    <physiologicalReaction direction="right-to-left" evidence="11">
        <dbReference type="Rhea" id="RHEA:70241"/>
    </physiologicalReaction>
</comment>
<dbReference type="InterPro" id="IPR017853">
    <property type="entry name" value="GH"/>
</dbReference>
<keyword evidence="25" id="KW-1185">Reference proteome</keyword>